<proteinExistence type="evidence at transcript level"/>
<feature type="compositionally biased region" description="Basic and acidic residues" evidence="1">
    <location>
        <begin position="377"/>
        <end position="400"/>
    </location>
</feature>
<dbReference type="GO" id="GO:0000127">
    <property type="term" value="C:transcription factor TFIIIC complex"/>
    <property type="evidence" value="ECO:0007669"/>
    <property type="project" value="InterPro"/>
</dbReference>
<dbReference type="GO" id="GO:0001003">
    <property type="term" value="F:RNA polymerase III type 2 promoter sequence-specific DNA binding"/>
    <property type="evidence" value="ECO:0007669"/>
    <property type="project" value="TreeGrafter"/>
</dbReference>
<dbReference type="PANTHER" id="PTHR13230">
    <property type="entry name" value="GENERAL TRANSCRIPTION FACTOR IIIC, POLYPEPTIDE 5"/>
    <property type="match status" value="1"/>
</dbReference>
<dbReference type="EMBL" id="JI168523">
    <property type="protein sequence ID" value="ADY43250.1"/>
    <property type="molecule type" value="mRNA"/>
</dbReference>
<dbReference type="PANTHER" id="PTHR13230:SF5">
    <property type="entry name" value="GENERAL TRANSCRIPTION FACTOR 3C POLYPEPTIDE 5"/>
    <property type="match status" value="1"/>
</dbReference>
<evidence type="ECO:0000313" key="3">
    <source>
        <dbReference type="EMBL" id="ADY43250.1"/>
    </source>
</evidence>
<protein>
    <submittedName>
        <fullName evidence="3">General transcription factor 3C polypeptide 5</fullName>
    </submittedName>
</protein>
<sequence length="562" mass="63003">MMAIRTRDATVDETVTASATDLEKDSLQDALRSLREAFSFVGEFEDEMSLYSSENVLSEERDFVSKKSPKNPFDWKELYHISDSSDDEDGDQLLLGEKYTVSVGMRDAFPRRASKKALRHTIRNAENERMIKQIKYLFDMRPMWTRFALKQCTGLTTSQIKLVAKNYAFYITDGPWAHLWCRFGYDPRRSPDAKAYQTIKVNFGRYVRNYLEQGLELDADKVEAACAVTEVESKSSGYSGNSNDSQVSASGDEHLYISGRAPCFPKMLYSVCDIALPTAYAIIEEKYTWMPRGRADDKHGWLLPGATDDIKRAVEEDFYSLIQEFKVAGEPEEDRGNEEETNRNLDEEEGKLSNGHLQTPVDEDTKRNAESNVPAADGHEDINRNADGETAGLKEDKESELSTEEVAVLLGVISTEEGKQLASGGYEKLGENVYEICNALGLCDWEAPGARVQRVTSNGSVNGEMEMMGCNPHMNGSDWNSSSVTNCVAGQHGESELSCYDSLEANKFMTRQEADSDKTFELHEHVKRQGEFDTGASSFNGNDVSDEDFSRIIAELDKLLDD</sequence>
<reference evidence="3" key="1">
    <citation type="journal article" date="2011" name="Genome Res.">
        <title>Deep small RNA sequencing from the nematode Ascaris reveals conservation, functional diversification, and novel developmental profiles.</title>
        <authorList>
            <person name="Wang J."/>
            <person name="Czech B."/>
            <person name="Crunk A."/>
            <person name="Wallace A."/>
            <person name="Mitreva M."/>
            <person name="Hannon G.J."/>
            <person name="Davis R.E."/>
        </authorList>
    </citation>
    <scope>NUCLEOTIDE SEQUENCE</scope>
</reference>
<name>F1KZE6_ASCSU</name>
<dbReference type="GO" id="GO:0006384">
    <property type="term" value="P:transcription initiation at RNA polymerase III promoter"/>
    <property type="evidence" value="ECO:0007669"/>
    <property type="project" value="InterPro"/>
</dbReference>
<dbReference type="AlphaFoldDB" id="F1KZE6"/>
<feature type="domain" description="Transcription factor IIIC subunit 5 HTH" evidence="2">
    <location>
        <begin position="100"/>
        <end position="200"/>
    </location>
</feature>
<dbReference type="InterPro" id="IPR040454">
    <property type="entry name" value="TF_IIIC_Tfc1/Sfc1"/>
</dbReference>
<dbReference type="Pfam" id="PF09734">
    <property type="entry name" value="Tau95"/>
    <property type="match status" value="1"/>
</dbReference>
<dbReference type="GO" id="GO:0001002">
    <property type="term" value="F:RNA polymerase III type 1 promoter sequence-specific DNA binding"/>
    <property type="evidence" value="ECO:0007669"/>
    <property type="project" value="TreeGrafter"/>
</dbReference>
<evidence type="ECO:0000259" key="2">
    <source>
        <dbReference type="Pfam" id="PF09734"/>
    </source>
</evidence>
<accession>F1KZE6</accession>
<feature type="region of interest" description="Disordered" evidence="1">
    <location>
        <begin position="326"/>
        <end position="400"/>
    </location>
</feature>
<dbReference type="InterPro" id="IPR019136">
    <property type="entry name" value="TF_IIIC_su-5_HTH"/>
</dbReference>
<organism evidence="3">
    <name type="scientific">Ascaris suum</name>
    <name type="common">Pig roundworm</name>
    <name type="synonym">Ascaris lumbricoides</name>
    <dbReference type="NCBI Taxonomy" id="6253"/>
    <lineage>
        <taxon>Eukaryota</taxon>
        <taxon>Metazoa</taxon>
        <taxon>Ecdysozoa</taxon>
        <taxon>Nematoda</taxon>
        <taxon>Chromadorea</taxon>
        <taxon>Rhabditida</taxon>
        <taxon>Spirurina</taxon>
        <taxon>Ascaridomorpha</taxon>
        <taxon>Ascaridoidea</taxon>
        <taxon>Ascarididae</taxon>
        <taxon>Ascaris</taxon>
    </lineage>
</organism>
<evidence type="ECO:0000256" key="1">
    <source>
        <dbReference type="SAM" id="MobiDB-lite"/>
    </source>
</evidence>